<keyword evidence="2" id="KW-1185">Reference proteome</keyword>
<proteinExistence type="predicted"/>
<protein>
    <submittedName>
        <fullName evidence="1">Polyketide cyclase</fullName>
    </submittedName>
</protein>
<dbReference type="InterPro" id="IPR023393">
    <property type="entry name" value="START-like_dom_sf"/>
</dbReference>
<reference evidence="2" key="1">
    <citation type="submission" date="2019-08" db="EMBL/GenBank/DDBJ databases">
        <title>Limnoglobus roseus gen. nov., sp. nov., a novel freshwater planctomycete with a giant genome from the family Gemmataceae.</title>
        <authorList>
            <person name="Kulichevskaya I.S."/>
            <person name="Naumoff D.G."/>
            <person name="Miroshnikov K."/>
            <person name="Ivanova A."/>
            <person name="Philippov D.A."/>
            <person name="Hakobyan A."/>
            <person name="Rijpstra I.C."/>
            <person name="Sinninghe Damste J.S."/>
            <person name="Liesack W."/>
            <person name="Dedysh S.N."/>
        </authorList>
    </citation>
    <scope>NUCLEOTIDE SEQUENCE [LARGE SCALE GENOMIC DNA]</scope>
    <source>
        <strain evidence="2">PX52</strain>
    </source>
</reference>
<accession>A0A5C1AQP7</accession>
<dbReference type="KEGG" id="lrs:PX52LOC_07466"/>
<dbReference type="RefSeq" id="WP_246173572.1">
    <property type="nucleotide sequence ID" value="NZ_CP042425.1"/>
</dbReference>
<organism evidence="1 2">
    <name type="scientific">Limnoglobus roseus</name>
    <dbReference type="NCBI Taxonomy" id="2598579"/>
    <lineage>
        <taxon>Bacteria</taxon>
        <taxon>Pseudomonadati</taxon>
        <taxon>Planctomycetota</taxon>
        <taxon>Planctomycetia</taxon>
        <taxon>Gemmatales</taxon>
        <taxon>Gemmataceae</taxon>
        <taxon>Limnoglobus</taxon>
    </lineage>
</organism>
<dbReference type="CDD" id="cd07818">
    <property type="entry name" value="SRPBCC_1"/>
    <property type="match status" value="1"/>
</dbReference>
<dbReference type="EMBL" id="CP042425">
    <property type="protein sequence ID" value="QEL20373.1"/>
    <property type="molecule type" value="Genomic_DNA"/>
</dbReference>
<dbReference type="SUPFAM" id="SSF55961">
    <property type="entry name" value="Bet v1-like"/>
    <property type="match status" value="1"/>
</dbReference>
<dbReference type="AlphaFoldDB" id="A0A5C1AQP7"/>
<dbReference type="Pfam" id="PF10604">
    <property type="entry name" value="Polyketide_cyc2"/>
    <property type="match status" value="1"/>
</dbReference>
<dbReference type="Gene3D" id="3.30.530.20">
    <property type="match status" value="1"/>
</dbReference>
<dbReference type="Proteomes" id="UP000324974">
    <property type="component" value="Chromosome"/>
</dbReference>
<dbReference type="InterPro" id="IPR019587">
    <property type="entry name" value="Polyketide_cyclase/dehydratase"/>
</dbReference>
<gene>
    <name evidence="1" type="ORF">PX52LOC_07466</name>
</gene>
<evidence type="ECO:0000313" key="1">
    <source>
        <dbReference type="EMBL" id="QEL20373.1"/>
    </source>
</evidence>
<name>A0A5C1AQP7_9BACT</name>
<evidence type="ECO:0000313" key="2">
    <source>
        <dbReference type="Proteomes" id="UP000324974"/>
    </source>
</evidence>
<sequence length="179" mass="19353">MDIVLYVLIGLAAVVALFLLAAAFRSADFVIARSATVAAPPAAIFPHVNDFHKWAAWSPFEKLDPNMVKTFDGPPAGIGAGYHWSGNAKAGEGRMTITDSRPSDRVQMTLDFVRPFRATNAVEFTFVPEGGQTRVTWSMSGRNGFVPRAFGLIVNIDKLVGRDFEKGLAQLKAIAEAKG</sequence>